<dbReference type="GO" id="GO:0005634">
    <property type="term" value="C:nucleus"/>
    <property type="evidence" value="ECO:0007669"/>
    <property type="project" value="TreeGrafter"/>
</dbReference>
<sequence length="1008" mass="113507">MLPIKFLNFYYTSIKLKTESKKISSSYAVVDCDQARKEVSVRTGGVADKTSRKTYTFDMVFGAQAKQIDVYRSVVCPILDEVIMGYNCTVFAYGQTGTGKTFTMEGERSPNEEYTWEEDPLAGIIPRTLHQIFEKLSENGTEFSVKVSLLEIYNEELFDLLNPTPDVGEKLQMFDDPRNKRGVIIKGLEEITVHNKNEVYQILERGAAKRTTAATYMNAYSSRSHSVFSITIHMKETTVDGEELVKIGKLNLVDLAGSENIGRSGAVDRRAREAGNINQSLLTLGRVITALVERAPHIPYRESKLTRILQDSLGGRTKTSIIATVSPASINLEETLSTLEYAHRAKNIMNKPEVNQKLTKKALIKEYTEEIERLKRDLAAAREKNGVYISLENYEALSGKLTVQEEQIAEYIDKISIMEEEVKRVTELFTVSKNELEQCKTDLQVKEKELEETQKDLQETKVHLAEEEYVVSVLEDTEQKLHGTASKLLSTVEETTKDVSGLHAKLDRKKAVDQHNAVVQNTFAGQMNALFNKIQDSVSENSLKQQQMLTSYTNFIGDLLSTSSSAANILASVVSASFASVKELVSTEVSQVSEKITQHENLSLDCKAELLRLIVSLVKVVGFLFVFVGLAGWFLFGGWGFNKPTAPSAAIRKFTKQSNSITGLMKLHYFTGSGLVFLNVECVKIHLSISELVQICCCRKTTDLVSSTNSNYSKFIASLDDFSQELRIITAENKMMLEESTDHCQQLLSNLKNASRDTDKWAEFTTAQIVDFTNQQLLSFSYEKQQLQCLQKVPIVTWSLIQHFETGFNSRICRGGKFSLITPRVQKAAEEKVLNGLLDQVKVDQEILLKQKLALNEEAQHGLTQVNGFLQEDLKVDIPTGTTPQRRDYFYPVTLVRTEPRELLLEQLREKQLKLDAMLNSVTKEVEDNADQVCEELQESSESLASDQSFVDTNIWCHANGGIPFFQHKRSHKKDKENKSAATVEKNKIEDMTEQFLPKSKPPLRALN</sequence>
<evidence type="ECO:0000256" key="12">
    <source>
        <dbReference type="ARBA" id="ARBA00023306"/>
    </source>
</evidence>
<comment type="similarity">
    <text evidence="13">Belongs to the TRAFAC class myosin-kinesin ATPase superfamily. Kinesin family. KIN-5/BimC subfamily.</text>
</comment>
<dbReference type="InterPro" id="IPR019821">
    <property type="entry name" value="Kinesin_motor_CS"/>
</dbReference>
<dbReference type="Pfam" id="PF00225">
    <property type="entry name" value="Kinesin"/>
    <property type="match status" value="1"/>
</dbReference>
<evidence type="ECO:0000256" key="16">
    <source>
        <dbReference type="SAM" id="MobiDB-lite"/>
    </source>
</evidence>
<keyword evidence="12" id="KW-0131">Cell cycle</keyword>
<organism evidence="19 20">
    <name type="scientific">Buteo japonicus</name>
    <dbReference type="NCBI Taxonomy" id="224669"/>
    <lineage>
        <taxon>Eukaryota</taxon>
        <taxon>Metazoa</taxon>
        <taxon>Chordata</taxon>
        <taxon>Craniata</taxon>
        <taxon>Vertebrata</taxon>
        <taxon>Euteleostomi</taxon>
        <taxon>Archelosauria</taxon>
        <taxon>Archosauria</taxon>
        <taxon>Dinosauria</taxon>
        <taxon>Saurischia</taxon>
        <taxon>Theropoda</taxon>
        <taxon>Coelurosauria</taxon>
        <taxon>Aves</taxon>
        <taxon>Neognathae</taxon>
        <taxon>Neoaves</taxon>
        <taxon>Telluraves</taxon>
        <taxon>Accipitrimorphae</taxon>
        <taxon>Accipitriformes</taxon>
        <taxon>Accipitridae</taxon>
        <taxon>Accipitrinae</taxon>
        <taxon>Buteo</taxon>
    </lineage>
</organism>
<keyword evidence="17" id="KW-1133">Transmembrane helix</keyword>
<feature type="coiled-coil region" evidence="15">
    <location>
        <begin position="357"/>
        <end position="467"/>
    </location>
</feature>
<dbReference type="GO" id="GO:0090307">
    <property type="term" value="P:mitotic spindle assembly"/>
    <property type="evidence" value="ECO:0007669"/>
    <property type="project" value="TreeGrafter"/>
</dbReference>
<evidence type="ECO:0000256" key="8">
    <source>
        <dbReference type="ARBA" id="ARBA00022840"/>
    </source>
</evidence>
<dbReference type="PROSITE" id="PS50067">
    <property type="entry name" value="KINESIN_MOTOR_2"/>
    <property type="match status" value="1"/>
</dbReference>
<reference evidence="19" key="1">
    <citation type="submission" date="2025-08" db="UniProtKB">
        <authorList>
            <consortium name="Ensembl"/>
        </authorList>
    </citation>
    <scope>IDENTIFICATION</scope>
</reference>
<dbReference type="InterPro" id="IPR047149">
    <property type="entry name" value="KIF11-like"/>
</dbReference>
<reference evidence="19" key="2">
    <citation type="submission" date="2025-09" db="UniProtKB">
        <authorList>
            <consortium name="Ensembl"/>
        </authorList>
    </citation>
    <scope>IDENTIFICATION</scope>
</reference>
<keyword evidence="10 14" id="KW-0505">Motor protein</keyword>
<evidence type="ECO:0000256" key="4">
    <source>
        <dbReference type="ARBA" id="ARBA00022618"/>
    </source>
</evidence>
<dbReference type="GO" id="GO:0008017">
    <property type="term" value="F:microtubule binding"/>
    <property type="evidence" value="ECO:0007669"/>
    <property type="project" value="InterPro"/>
</dbReference>
<protein>
    <submittedName>
        <fullName evidence="19">Kinesin family member 11</fullName>
    </submittedName>
</protein>
<keyword evidence="20" id="KW-1185">Reference proteome</keyword>
<evidence type="ECO:0000259" key="18">
    <source>
        <dbReference type="PROSITE" id="PS50067"/>
    </source>
</evidence>
<evidence type="ECO:0000256" key="10">
    <source>
        <dbReference type="ARBA" id="ARBA00023175"/>
    </source>
</evidence>
<dbReference type="Gene3D" id="3.40.850.10">
    <property type="entry name" value="Kinesin motor domain"/>
    <property type="match status" value="1"/>
</dbReference>
<keyword evidence="4" id="KW-0132">Cell division</keyword>
<feature type="domain" description="Kinesin motor" evidence="18">
    <location>
        <begin position="1"/>
        <end position="348"/>
    </location>
</feature>
<dbReference type="PROSITE" id="PS00411">
    <property type="entry name" value="KINESIN_MOTOR_1"/>
    <property type="match status" value="1"/>
</dbReference>
<feature type="compositionally biased region" description="Basic and acidic residues" evidence="16">
    <location>
        <begin position="974"/>
        <end position="991"/>
    </location>
</feature>
<dbReference type="Proteomes" id="UP000694555">
    <property type="component" value="Unplaced"/>
</dbReference>
<evidence type="ECO:0000313" key="20">
    <source>
        <dbReference type="Proteomes" id="UP000694555"/>
    </source>
</evidence>
<dbReference type="PRINTS" id="PR00380">
    <property type="entry name" value="KINESINHEAVY"/>
</dbReference>
<keyword evidence="11" id="KW-0206">Cytoskeleton</keyword>
<evidence type="ECO:0000256" key="17">
    <source>
        <dbReference type="SAM" id="Phobius"/>
    </source>
</evidence>
<keyword evidence="17" id="KW-0472">Membrane</keyword>
<dbReference type="GO" id="GO:0051231">
    <property type="term" value="P:spindle elongation"/>
    <property type="evidence" value="ECO:0007669"/>
    <property type="project" value="TreeGrafter"/>
</dbReference>
<keyword evidence="2" id="KW-0963">Cytoplasm</keyword>
<dbReference type="PANTHER" id="PTHR47970:SF26">
    <property type="entry name" value="KINESIN-LIKE PROTEIN KIF11"/>
    <property type="match status" value="1"/>
</dbReference>
<keyword evidence="8 14" id="KW-0067">ATP-binding</keyword>
<dbReference type="InterPro" id="IPR047241">
    <property type="entry name" value="KIF11-like_kin_motor_dom"/>
</dbReference>
<feature type="region of interest" description="Disordered" evidence="16">
    <location>
        <begin position="969"/>
        <end position="1008"/>
    </location>
</feature>
<evidence type="ECO:0000256" key="3">
    <source>
        <dbReference type="ARBA" id="ARBA00022553"/>
    </source>
</evidence>
<dbReference type="GO" id="GO:0005876">
    <property type="term" value="C:spindle microtubule"/>
    <property type="evidence" value="ECO:0007669"/>
    <property type="project" value="TreeGrafter"/>
</dbReference>
<keyword evidence="9 15" id="KW-0175">Coiled coil</keyword>
<evidence type="ECO:0000256" key="15">
    <source>
        <dbReference type="SAM" id="Coils"/>
    </source>
</evidence>
<dbReference type="AlphaFoldDB" id="A0A8C0AWU3"/>
<dbReference type="GO" id="GO:0072686">
    <property type="term" value="C:mitotic spindle"/>
    <property type="evidence" value="ECO:0007669"/>
    <property type="project" value="TreeGrafter"/>
</dbReference>
<dbReference type="FunFam" id="3.40.850.10:FF:000035">
    <property type="entry name" value="Kinesin-like protein KIF11"/>
    <property type="match status" value="1"/>
</dbReference>
<dbReference type="SUPFAM" id="SSF52540">
    <property type="entry name" value="P-loop containing nucleoside triphosphate hydrolases"/>
    <property type="match status" value="1"/>
</dbReference>
<dbReference type="InterPro" id="IPR025901">
    <property type="entry name" value="Kinesin-assoc_MT-bd_dom"/>
</dbReference>
<dbReference type="GO" id="GO:0008574">
    <property type="term" value="F:plus-end-directed microtubule motor activity"/>
    <property type="evidence" value="ECO:0007669"/>
    <property type="project" value="TreeGrafter"/>
</dbReference>
<evidence type="ECO:0000313" key="19">
    <source>
        <dbReference type="Ensembl" id="ENSBJAP00000008231.1"/>
    </source>
</evidence>
<evidence type="ECO:0000256" key="14">
    <source>
        <dbReference type="PROSITE-ProRule" id="PRU00283"/>
    </source>
</evidence>
<keyword evidence="7" id="KW-0498">Mitosis</keyword>
<keyword evidence="6 14" id="KW-0547">Nucleotide-binding</keyword>
<dbReference type="CDD" id="cd01364">
    <property type="entry name" value="KISc_BimC_Eg5"/>
    <property type="match status" value="1"/>
</dbReference>
<dbReference type="InterPro" id="IPR027417">
    <property type="entry name" value="P-loop_NTPase"/>
</dbReference>
<keyword evidence="5" id="KW-0493">Microtubule</keyword>
<proteinExistence type="inferred from homology"/>
<evidence type="ECO:0000256" key="9">
    <source>
        <dbReference type="ARBA" id="ARBA00023054"/>
    </source>
</evidence>
<name>A0A8C0AWU3_9AVES</name>
<dbReference type="SMART" id="SM00129">
    <property type="entry name" value="KISc"/>
    <property type="match status" value="1"/>
</dbReference>
<keyword evidence="17" id="KW-0812">Transmembrane</keyword>
<comment type="subcellular location">
    <subcellularLocation>
        <location evidence="1">Cytoplasm</location>
        <location evidence="1">Cytoskeleton</location>
        <location evidence="1">Spindle pole</location>
    </subcellularLocation>
</comment>
<dbReference type="InterPro" id="IPR036961">
    <property type="entry name" value="Kinesin_motor_dom_sf"/>
</dbReference>
<feature type="transmembrane region" description="Helical" evidence="17">
    <location>
        <begin position="610"/>
        <end position="636"/>
    </location>
</feature>
<evidence type="ECO:0000256" key="7">
    <source>
        <dbReference type="ARBA" id="ARBA00022776"/>
    </source>
</evidence>
<dbReference type="Ensembl" id="ENSBJAT00000008470.1">
    <property type="protein sequence ID" value="ENSBJAP00000008231.1"/>
    <property type="gene ID" value="ENSBJAG00000005713.1"/>
</dbReference>
<keyword evidence="3" id="KW-0597">Phosphoprotein</keyword>
<accession>A0A8C0AWU3</accession>
<evidence type="ECO:0000256" key="6">
    <source>
        <dbReference type="ARBA" id="ARBA00022741"/>
    </source>
</evidence>
<dbReference type="GO" id="GO:0007018">
    <property type="term" value="P:microtubule-based movement"/>
    <property type="evidence" value="ECO:0007669"/>
    <property type="project" value="InterPro"/>
</dbReference>
<dbReference type="GO" id="GO:0005524">
    <property type="term" value="F:ATP binding"/>
    <property type="evidence" value="ECO:0007669"/>
    <property type="project" value="UniProtKB-UniRule"/>
</dbReference>
<evidence type="ECO:0000256" key="2">
    <source>
        <dbReference type="ARBA" id="ARBA00022490"/>
    </source>
</evidence>
<evidence type="ECO:0000256" key="13">
    <source>
        <dbReference type="ARBA" id="ARBA00034704"/>
    </source>
</evidence>
<dbReference type="GO" id="GO:0000922">
    <property type="term" value="C:spindle pole"/>
    <property type="evidence" value="ECO:0007669"/>
    <property type="project" value="UniProtKB-SubCell"/>
</dbReference>
<dbReference type="GO" id="GO:0051301">
    <property type="term" value="P:cell division"/>
    <property type="evidence" value="ECO:0007669"/>
    <property type="project" value="UniProtKB-KW"/>
</dbReference>
<evidence type="ECO:0000256" key="1">
    <source>
        <dbReference type="ARBA" id="ARBA00004647"/>
    </source>
</evidence>
<evidence type="ECO:0000256" key="5">
    <source>
        <dbReference type="ARBA" id="ARBA00022701"/>
    </source>
</evidence>
<dbReference type="PANTHER" id="PTHR47970">
    <property type="entry name" value="KINESIN-LIKE PROTEIN KIF11"/>
    <property type="match status" value="1"/>
</dbReference>
<evidence type="ECO:0000256" key="11">
    <source>
        <dbReference type="ARBA" id="ARBA00023212"/>
    </source>
</evidence>
<dbReference type="Pfam" id="PF13931">
    <property type="entry name" value="Microtub_bind"/>
    <property type="match status" value="1"/>
</dbReference>
<feature type="binding site" evidence="14">
    <location>
        <begin position="94"/>
        <end position="101"/>
    </location>
    <ligand>
        <name>ATP</name>
        <dbReference type="ChEBI" id="CHEBI:30616"/>
    </ligand>
</feature>
<dbReference type="InterPro" id="IPR001752">
    <property type="entry name" value="Kinesin_motor_dom"/>
</dbReference>